<dbReference type="EMBL" id="MN812206">
    <property type="protein sequence ID" value="QHB38625.1"/>
    <property type="molecule type" value="Genomic_DNA"/>
</dbReference>
<proteinExistence type="predicted"/>
<organism evidence="1 2">
    <name type="scientific">Flavobacterium phage vB_FspS_filifjonk9-1</name>
    <dbReference type="NCBI Taxonomy" id="2686245"/>
    <lineage>
        <taxon>Viruses</taxon>
        <taxon>Duplodnaviria</taxon>
        <taxon>Heunggongvirae</taxon>
        <taxon>Uroviricota</taxon>
        <taxon>Caudoviricetes</taxon>
        <taxon>Muminvirus</taxon>
        <taxon>Muminvirus filifjonk</taxon>
    </lineage>
</organism>
<accession>A0A6B9LHP6</accession>
<gene>
    <name evidence="1" type="ORF">filifjonk91_gp008</name>
</gene>
<evidence type="ECO:0000313" key="2">
    <source>
        <dbReference type="Proteomes" id="UP000464173"/>
    </source>
</evidence>
<dbReference type="Proteomes" id="UP000464173">
    <property type="component" value="Segment"/>
</dbReference>
<name>A0A6B9LHP6_9CAUD</name>
<evidence type="ECO:0000313" key="1">
    <source>
        <dbReference type="EMBL" id="QHB38625.1"/>
    </source>
</evidence>
<sequence>MYKPIKLQGYKDAFTIKAKNRRFAVVKKEVDGKNRNMIYITSLTSETGKQDGAITKLSENEKIKYSLVGLSDEAIKELYACLHHYLKNVL</sequence>
<keyword evidence="2" id="KW-1185">Reference proteome</keyword>
<reference evidence="1 2" key="1">
    <citation type="journal article" date="2020" name="Viruses">
        <title>Diversity and Host Interactions Among Virulent and Temperate Baltic Sea Flavobacterium Phages.</title>
        <authorList>
            <person name="Nilsson E."/>
            <person name="Bayfield O.W."/>
            <person name="Lundin D."/>
            <person name="Antson A.A."/>
            <person name="Holmfeldt K."/>
        </authorList>
    </citation>
    <scope>NUCLEOTIDE SEQUENCE [LARGE SCALE GENOMIC DNA]</scope>
</reference>
<protein>
    <submittedName>
        <fullName evidence="1">Uncharacterized protein</fullName>
    </submittedName>
</protein>